<evidence type="ECO:0000259" key="5">
    <source>
        <dbReference type="SMART" id="SM00382"/>
    </source>
</evidence>
<feature type="compositionally biased region" description="Low complexity" evidence="4">
    <location>
        <begin position="624"/>
        <end position="636"/>
    </location>
</feature>
<dbReference type="SMART" id="SM00382">
    <property type="entry name" value="AAA"/>
    <property type="match status" value="1"/>
</dbReference>
<evidence type="ECO:0000256" key="3">
    <source>
        <dbReference type="SAM" id="Coils"/>
    </source>
</evidence>
<evidence type="ECO:0000313" key="7">
    <source>
        <dbReference type="EMBL" id="PWN87446.1"/>
    </source>
</evidence>
<feature type="domain" description="AAA+ ATPase" evidence="5">
    <location>
        <begin position="223"/>
        <end position="417"/>
    </location>
</feature>
<keyword evidence="1" id="KW-0547">Nucleotide-binding</keyword>
<dbReference type="Pfam" id="PF07724">
    <property type="entry name" value="AAA_2"/>
    <property type="match status" value="1"/>
</dbReference>
<dbReference type="STRING" id="215250.A0A316YD56"/>
<dbReference type="InterPro" id="IPR003593">
    <property type="entry name" value="AAA+_ATPase"/>
</dbReference>
<evidence type="ECO:0000256" key="2">
    <source>
        <dbReference type="ARBA" id="ARBA00022840"/>
    </source>
</evidence>
<dbReference type="OrthoDB" id="1721884at2759"/>
<keyword evidence="3" id="KW-0175">Coiled coil</keyword>
<dbReference type="GeneID" id="37044661"/>
<feature type="compositionally biased region" description="Low complexity" evidence="4">
    <location>
        <begin position="347"/>
        <end position="365"/>
    </location>
</feature>
<feature type="compositionally biased region" description="Basic and acidic residues" evidence="4">
    <location>
        <begin position="166"/>
        <end position="182"/>
    </location>
</feature>
<organism evidence="7 8">
    <name type="scientific">Acaromyces ingoldii</name>
    <dbReference type="NCBI Taxonomy" id="215250"/>
    <lineage>
        <taxon>Eukaryota</taxon>
        <taxon>Fungi</taxon>
        <taxon>Dikarya</taxon>
        <taxon>Basidiomycota</taxon>
        <taxon>Ustilaginomycotina</taxon>
        <taxon>Exobasidiomycetes</taxon>
        <taxon>Exobasidiales</taxon>
        <taxon>Cryptobasidiaceae</taxon>
        <taxon>Acaromyces</taxon>
    </lineage>
</organism>
<protein>
    <submittedName>
        <fullName evidence="7">P-loop containing nucleoside triphosphate hydrolase protein</fullName>
    </submittedName>
</protein>
<dbReference type="InterPro" id="IPR019489">
    <property type="entry name" value="Clp_ATPase_C"/>
</dbReference>
<feature type="region of interest" description="Disordered" evidence="4">
    <location>
        <begin position="610"/>
        <end position="660"/>
    </location>
</feature>
<dbReference type="GO" id="GO:0016887">
    <property type="term" value="F:ATP hydrolysis activity"/>
    <property type="evidence" value="ECO:0007669"/>
    <property type="project" value="InterPro"/>
</dbReference>
<dbReference type="PANTHER" id="PTHR48102">
    <property type="entry name" value="ATP-DEPENDENT CLP PROTEASE ATP-BINDING SUBUNIT CLPX-LIKE, MITOCHONDRIAL-RELATED"/>
    <property type="match status" value="1"/>
</dbReference>
<feature type="compositionally biased region" description="Low complexity" evidence="4">
    <location>
        <begin position="183"/>
        <end position="193"/>
    </location>
</feature>
<feature type="compositionally biased region" description="Polar residues" evidence="4">
    <location>
        <begin position="143"/>
        <end position="165"/>
    </location>
</feature>
<dbReference type="Gene3D" id="3.40.50.300">
    <property type="entry name" value="P-loop containing nucleotide triphosphate hydrolases"/>
    <property type="match status" value="1"/>
</dbReference>
<feature type="coiled-coil region" evidence="3">
    <location>
        <begin position="81"/>
        <end position="130"/>
    </location>
</feature>
<dbReference type="EMBL" id="KZ819640">
    <property type="protein sequence ID" value="PWN87446.1"/>
    <property type="molecule type" value="Genomic_DNA"/>
</dbReference>
<dbReference type="GO" id="GO:0051603">
    <property type="term" value="P:proteolysis involved in protein catabolic process"/>
    <property type="evidence" value="ECO:0007669"/>
    <property type="project" value="TreeGrafter"/>
</dbReference>
<feature type="region of interest" description="Disordered" evidence="4">
    <location>
        <begin position="342"/>
        <end position="408"/>
    </location>
</feature>
<dbReference type="InterPro" id="IPR003959">
    <property type="entry name" value="ATPase_AAA_core"/>
</dbReference>
<dbReference type="PANTHER" id="PTHR48102:SF7">
    <property type="entry name" value="ATP-DEPENDENT CLP PROTEASE ATP-BINDING SUBUNIT CLPX-LIKE, MITOCHONDRIAL"/>
    <property type="match status" value="1"/>
</dbReference>
<name>A0A316YD56_9BASI</name>
<dbReference type="AlphaFoldDB" id="A0A316YD56"/>
<dbReference type="GO" id="GO:0005759">
    <property type="term" value="C:mitochondrial matrix"/>
    <property type="evidence" value="ECO:0007669"/>
    <property type="project" value="TreeGrafter"/>
</dbReference>
<feature type="region of interest" description="Disordered" evidence="4">
    <location>
        <begin position="138"/>
        <end position="196"/>
    </location>
</feature>
<evidence type="ECO:0000256" key="1">
    <source>
        <dbReference type="ARBA" id="ARBA00022741"/>
    </source>
</evidence>
<keyword evidence="2" id="KW-0067">ATP-binding</keyword>
<dbReference type="Proteomes" id="UP000245768">
    <property type="component" value="Unassembled WGS sequence"/>
</dbReference>
<dbReference type="SMART" id="SM01086">
    <property type="entry name" value="ClpB_D2-small"/>
    <property type="match status" value="1"/>
</dbReference>
<evidence type="ECO:0000256" key="4">
    <source>
        <dbReference type="SAM" id="MobiDB-lite"/>
    </source>
</evidence>
<gene>
    <name evidence="7" type="ORF">FA10DRAFT_269402</name>
</gene>
<evidence type="ECO:0000259" key="6">
    <source>
        <dbReference type="SMART" id="SM01086"/>
    </source>
</evidence>
<dbReference type="Gene3D" id="1.10.8.60">
    <property type="match status" value="1"/>
</dbReference>
<dbReference type="GO" id="GO:0005524">
    <property type="term" value="F:ATP binding"/>
    <property type="evidence" value="ECO:0007669"/>
    <property type="project" value="UniProtKB-KW"/>
</dbReference>
<dbReference type="InterPro" id="IPR027417">
    <property type="entry name" value="P-loop_NTPase"/>
</dbReference>
<dbReference type="RefSeq" id="XP_025374644.1">
    <property type="nucleotide sequence ID" value="XM_025522745.1"/>
</dbReference>
<dbReference type="InterPro" id="IPR050052">
    <property type="entry name" value="ATP-dep_Clp_protease_ClpX"/>
</dbReference>
<keyword evidence="8" id="KW-1185">Reference proteome</keyword>
<proteinExistence type="predicted"/>
<accession>A0A316YD56</accession>
<dbReference type="InParanoid" id="A0A316YD56"/>
<keyword evidence="7" id="KW-0378">Hydrolase</keyword>
<feature type="domain" description="Clp ATPase C-terminal" evidence="6">
    <location>
        <begin position="489"/>
        <end position="593"/>
    </location>
</feature>
<sequence length="689" mass="74607">MPISTPMRASVARAAAAGSRGCTHWGRTNGLATLARFRRAIATAAANVPTPRALVAHLDEYVVGQSRAKRALAVAVFNHYIRIASNEQRAAEAARKALEELERQEEKQRLEELEAEQRESKWEKKDETEVLTDFVGQTKGSKRWSTNDDGAYFTSSRPEPLSSPNRSDDRRKQSRSKDKEGSSKGTTTSSNIKGRTESLRWPLVPRSLSKGLAESASGVTNLEKSNVLLVGPSGSGKTHLVRTLSLSLQVPFITVDANPLTSAGYVGEDVEQILVRLIEAAGGDIALAERGIINIDEIDKIAAPRASASGSARPATGGRDVGGTGVQQALLRILEGTVVTVPDKRGPSQQQQQHHNQQHPHQQQHYYHHNHQSTLASRPRGSSAAVTKPWWSPGGEQQQAATKRETSDGTIRIDTSNILFVLSGAFVGLDEIVAARLGVSLDAKEGIEKEGDRATPSLVHQATATDLTNFGLIPEFVGRLPVLVELEALSERDLVQILTRPRNALVKQYQEIFSSYGVNLSFGKKALQSLARQAISGGGPTKSTASSSSGGFGARALRSLLEKRLMDAMYDAPGGAVRYALVDQAAAEGAAEVKMYSRGGKQAYLDALHEDESEEQDIKKKKLSTSISSSSPAAKAEAIRQKEPPLVAKTPSPPSQNHFFDEVNIRRRARARLTRPSRVGNLRILTTMD</sequence>
<evidence type="ECO:0000313" key="8">
    <source>
        <dbReference type="Proteomes" id="UP000245768"/>
    </source>
</evidence>
<reference evidence="7 8" key="1">
    <citation type="journal article" date="2018" name="Mol. Biol. Evol.">
        <title>Broad Genomic Sampling Reveals a Smut Pathogenic Ancestry of the Fungal Clade Ustilaginomycotina.</title>
        <authorList>
            <person name="Kijpornyongpan T."/>
            <person name="Mondo S.J."/>
            <person name="Barry K."/>
            <person name="Sandor L."/>
            <person name="Lee J."/>
            <person name="Lipzen A."/>
            <person name="Pangilinan J."/>
            <person name="LaButti K."/>
            <person name="Hainaut M."/>
            <person name="Henrissat B."/>
            <person name="Grigoriev I.V."/>
            <person name="Spatafora J.W."/>
            <person name="Aime M.C."/>
        </authorList>
    </citation>
    <scope>NUCLEOTIDE SEQUENCE [LARGE SCALE GENOMIC DNA]</scope>
    <source>
        <strain evidence="7 8">MCA 4198</strain>
    </source>
</reference>
<dbReference type="SUPFAM" id="SSF52540">
    <property type="entry name" value="P-loop containing nucleoside triphosphate hydrolases"/>
    <property type="match status" value="1"/>
</dbReference>